<comment type="caution">
    <text evidence="1">The sequence shown here is derived from an EMBL/GenBank/DDBJ whole genome shotgun (WGS) entry which is preliminary data.</text>
</comment>
<sequence length="142" mass="16319">MLHVQHMQATFATSRLAGKIAMVGLALFLSANCSAQNIPRYTPSRPTLSPYLGLLRNNNSAIPNYFAFVRPLERQQQINQQSALTLRKQSLEIERTQEEFNQIEVGATGKGAWFYNFGTRNQFNQRSHFYGQWPQPRTVSRR</sequence>
<keyword evidence="2" id="KW-1185">Reference proteome</keyword>
<organism evidence="1 2">
    <name type="scientific">Aeoliella straminimaris</name>
    <dbReference type="NCBI Taxonomy" id="2954799"/>
    <lineage>
        <taxon>Bacteria</taxon>
        <taxon>Pseudomonadati</taxon>
        <taxon>Planctomycetota</taxon>
        <taxon>Planctomycetia</taxon>
        <taxon>Pirellulales</taxon>
        <taxon>Lacipirellulaceae</taxon>
        <taxon>Aeoliella</taxon>
    </lineage>
</organism>
<gene>
    <name evidence="1" type="ORF">NG895_27915</name>
</gene>
<proteinExistence type="predicted"/>
<dbReference type="EMBL" id="JAMXLR010000092">
    <property type="protein sequence ID" value="MCO6047748.1"/>
    <property type="molecule type" value="Genomic_DNA"/>
</dbReference>
<evidence type="ECO:0000313" key="1">
    <source>
        <dbReference type="EMBL" id="MCO6047748.1"/>
    </source>
</evidence>
<dbReference type="AlphaFoldDB" id="A0A9X2FG75"/>
<protein>
    <submittedName>
        <fullName evidence="1">Uncharacterized protein</fullName>
    </submittedName>
</protein>
<name>A0A9X2FG75_9BACT</name>
<dbReference type="RefSeq" id="WP_252855855.1">
    <property type="nucleotide sequence ID" value="NZ_JAMXLR010000092.1"/>
</dbReference>
<reference evidence="1" key="1">
    <citation type="submission" date="2022-06" db="EMBL/GenBank/DDBJ databases">
        <title>Aeoliella straminimaris, a novel planctomycete from sediments.</title>
        <authorList>
            <person name="Vitorino I.R."/>
            <person name="Lage O.M."/>
        </authorList>
    </citation>
    <scope>NUCLEOTIDE SEQUENCE</scope>
    <source>
        <strain evidence="1">ICT_H6.2</strain>
    </source>
</reference>
<dbReference type="Proteomes" id="UP001155241">
    <property type="component" value="Unassembled WGS sequence"/>
</dbReference>
<evidence type="ECO:0000313" key="2">
    <source>
        <dbReference type="Proteomes" id="UP001155241"/>
    </source>
</evidence>
<accession>A0A9X2FG75</accession>